<dbReference type="Pfam" id="PF13649">
    <property type="entry name" value="Methyltransf_25"/>
    <property type="match status" value="1"/>
</dbReference>
<dbReference type="Proteomes" id="UP000276770">
    <property type="component" value="Unassembled WGS sequence"/>
</dbReference>
<name>A0A3L7K103_9BACI</name>
<dbReference type="InterPro" id="IPR041698">
    <property type="entry name" value="Methyltransf_25"/>
</dbReference>
<evidence type="ECO:0000259" key="2">
    <source>
        <dbReference type="Pfam" id="PF13649"/>
    </source>
</evidence>
<keyword evidence="1 3" id="KW-0808">Transferase</keyword>
<dbReference type="PANTHER" id="PTHR43861">
    <property type="entry name" value="TRANS-ACONITATE 2-METHYLTRANSFERASE-RELATED"/>
    <property type="match status" value="1"/>
</dbReference>
<dbReference type="OrthoDB" id="9784101at2"/>
<dbReference type="GO" id="GO:0008168">
    <property type="term" value="F:methyltransferase activity"/>
    <property type="evidence" value="ECO:0007669"/>
    <property type="project" value="UniProtKB-KW"/>
</dbReference>
<dbReference type="AlphaFoldDB" id="A0A3L7K103"/>
<dbReference type="CDD" id="cd02440">
    <property type="entry name" value="AdoMet_MTases"/>
    <property type="match status" value="1"/>
</dbReference>
<reference evidence="3 4" key="1">
    <citation type="submission" date="2018-10" db="EMBL/GenBank/DDBJ databases">
        <title>Falsibacillus sp. genome draft.</title>
        <authorList>
            <person name="Shi S."/>
        </authorList>
    </citation>
    <scope>NUCLEOTIDE SEQUENCE [LARGE SCALE GENOMIC DNA]</scope>
    <source>
        <strain evidence="3 4">GY 10110</strain>
    </source>
</reference>
<keyword evidence="4" id="KW-1185">Reference proteome</keyword>
<proteinExistence type="predicted"/>
<sequence length="191" mass="21356">MGGKVFNYQKAEKLLDPKRQELIPIDRVLQLLDVNKEDIVSDLGCGNGYLTLPIAQKVNTNVVAVDLQAEMLELLEKRAMEANVGNVTLVQASLEKAGLDHHSMDKIVSAFVLHEVPELEKVMSDLHKALKPNGKWLILDWEAIEMEMGPPLHERISSGRMADLLDEKGFQTEVGYFNQGVYYIVAAKKEA</sequence>
<dbReference type="RefSeq" id="WP_121679774.1">
    <property type="nucleotide sequence ID" value="NZ_RCVZ01000003.1"/>
</dbReference>
<comment type="caution">
    <text evidence="3">The sequence shown here is derived from an EMBL/GenBank/DDBJ whole genome shotgun (WGS) entry which is preliminary data.</text>
</comment>
<evidence type="ECO:0000313" key="4">
    <source>
        <dbReference type="Proteomes" id="UP000276770"/>
    </source>
</evidence>
<protein>
    <submittedName>
        <fullName evidence="3">Class I SAM-dependent methyltransferase</fullName>
    </submittedName>
</protein>
<dbReference type="InterPro" id="IPR029063">
    <property type="entry name" value="SAM-dependent_MTases_sf"/>
</dbReference>
<evidence type="ECO:0000256" key="1">
    <source>
        <dbReference type="ARBA" id="ARBA00022679"/>
    </source>
</evidence>
<gene>
    <name evidence="3" type="ORF">D9X91_06535</name>
</gene>
<dbReference type="SUPFAM" id="SSF53335">
    <property type="entry name" value="S-adenosyl-L-methionine-dependent methyltransferases"/>
    <property type="match status" value="1"/>
</dbReference>
<evidence type="ECO:0000313" key="3">
    <source>
        <dbReference type="EMBL" id="RLQ96753.1"/>
    </source>
</evidence>
<dbReference type="Gene3D" id="3.40.50.150">
    <property type="entry name" value="Vaccinia Virus protein VP39"/>
    <property type="match status" value="1"/>
</dbReference>
<keyword evidence="3" id="KW-0489">Methyltransferase</keyword>
<organism evidence="3 4">
    <name type="scientific">Falsibacillus albus</name>
    <dbReference type="NCBI Taxonomy" id="2478915"/>
    <lineage>
        <taxon>Bacteria</taxon>
        <taxon>Bacillati</taxon>
        <taxon>Bacillota</taxon>
        <taxon>Bacilli</taxon>
        <taxon>Bacillales</taxon>
        <taxon>Bacillaceae</taxon>
        <taxon>Falsibacillus</taxon>
    </lineage>
</organism>
<dbReference type="EMBL" id="RCVZ01000003">
    <property type="protein sequence ID" value="RLQ96753.1"/>
    <property type="molecule type" value="Genomic_DNA"/>
</dbReference>
<feature type="domain" description="Methyltransferase" evidence="2">
    <location>
        <begin position="40"/>
        <end position="134"/>
    </location>
</feature>
<dbReference type="GO" id="GO:0032259">
    <property type="term" value="P:methylation"/>
    <property type="evidence" value="ECO:0007669"/>
    <property type="project" value="UniProtKB-KW"/>
</dbReference>
<accession>A0A3L7K103</accession>